<dbReference type="OrthoDB" id="3902805at2"/>
<protein>
    <submittedName>
        <fullName evidence="2">Uncharacterized protein</fullName>
    </submittedName>
</protein>
<comment type="caution">
    <text evidence="2">The sequence shown here is derived from an EMBL/GenBank/DDBJ whole genome shotgun (WGS) entry which is preliminary data.</text>
</comment>
<keyword evidence="3" id="KW-1185">Reference proteome</keyword>
<name>A0A2T0RMQ0_9RHOB</name>
<proteinExistence type="predicted"/>
<dbReference type="Proteomes" id="UP000239480">
    <property type="component" value="Unassembled WGS sequence"/>
</dbReference>
<accession>A0A2T0RMQ0</accession>
<sequence length="56" mass="6628">MQRDPARARVQPDLKRRLFDWMEAEGDWLAGPGHHPPVGSYVDERDRGEQHVHRRI</sequence>
<evidence type="ECO:0000256" key="1">
    <source>
        <dbReference type="SAM" id="MobiDB-lite"/>
    </source>
</evidence>
<feature type="compositionally biased region" description="Basic and acidic residues" evidence="1">
    <location>
        <begin position="42"/>
        <end position="56"/>
    </location>
</feature>
<dbReference type="AlphaFoldDB" id="A0A2T0RMQ0"/>
<reference evidence="2 3" key="1">
    <citation type="submission" date="2018-03" db="EMBL/GenBank/DDBJ databases">
        <title>Genomic Encyclopedia of Archaeal and Bacterial Type Strains, Phase II (KMG-II): from individual species to whole genera.</title>
        <authorList>
            <person name="Goeker M."/>
        </authorList>
    </citation>
    <scope>NUCLEOTIDE SEQUENCE [LARGE SCALE GENOMIC DNA]</scope>
    <source>
        <strain evidence="2 3">DSM 29328</strain>
    </source>
</reference>
<dbReference type="EMBL" id="PVTD01000006">
    <property type="protein sequence ID" value="PRY22476.1"/>
    <property type="molecule type" value="Genomic_DNA"/>
</dbReference>
<evidence type="ECO:0000313" key="3">
    <source>
        <dbReference type="Proteomes" id="UP000239480"/>
    </source>
</evidence>
<gene>
    <name evidence="2" type="ORF">CLV78_10616</name>
</gene>
<organism evidence="2 3">
    <name type="scientific">Aliiruegeria haliotis</name>
    <dbReference type="NCBI Taxonomy" id="1280846"/>
    <lineage>
        <taxon>Bacteria</taxon>
        <taxon>Pseudomonadati</taxon>
        <taxon>Pseudomonadota</taxon>
        <taxon>Alphaproteobacteria</taxon>
        <taxon>Rhodobacterales</taxon>
        <taxon>Roseobacteraceae</taxon>
        <taxon>Aliiruegeria</taxon>
    </lineage>
</organism>
<feature type="region of interest" description="Disordered" evidence="1">
    <location>
        <begin position="29"/>
        <end position="56"/>
    </location>
</feature>
<evidence type="ECO:0000313" key="2">
    <source>
        <dbReference type="EMBL" id="PRY22476.1"/>
    </source>
</evidence>